<evidence type="ECO:0000256" key="3">
    <source>
        <dbReference type="ARBA" id="ARBA00022630"/>
    </source>
</evidence>
<evidence type="ECO:0000256" key="8">
    <source>
        <dbReference type="ARBA" id="ARBA00031306"/>
    </source>
</evidence>
<evidence type="ECO:0000256" key="7">
    <source>
        <dbReference type="ARBA" id="ARBA00022842"/>
    </source>
</evidence>
<evidence type="ECO:0000256" key="12">
    <source>
        <dbReference type="SAM" id="SignalP"/>
    </source>
</evidence>
<comment type="caution">
    <text evidence="13">The sequence shown here is derived from an EMBL/GenBank/DDBJ whole genome shotgun (WGS) entry which is preliminary data.</text>
</comment>
<evidence type="ECO:0000256" key="6">
    <source>
        <dbReference type="ARBA" id="ARBA00022827"/>
    </source>
</evidence>
<evidence type="ECO:0000256" key="4">
    <source>
        <dbReference type="ARBA" id="ARBA00022679"/>
    </source>
</evidence>
<dbReference type="PANTHER" id="PTHR30040">
    <property type="entry name" value="THIAMINE BIOSYNTHESIS LIPOPROTEIN APBE"/>
    <property type="match status" value="1"/>
</dbReference>
<dbReference type="InterPro" id="IPR024932">
    <property type="entry name" value="ApbE"/>
</dbReference>
<keyword evidence="7 10" id="KW-0460">Magnesium</keyword>
<proteinExistence type="inferred from homology"/>
<comment type="similarity">
    <text evidence="10">Belongs to the ApbE family.</text>
</comment>
<dbReference type="EC" id="2.7.1.180" evidence="1 10"/>
<keyword evidence="4 10" id="KW-0808">Transferase</keyword>
<reference evidence="13" key="1">
    <citation type="journal article" date="2021" name="PeerJ">
        <title>Extensive microbial diversity within the chicken gut microbiome revealed by metagenomics and culture.</title>
        <authorList>
            <person name="Gilroy R."/>
            <person name="Ravi A."/>
            <person name="Getino M."/>
            <person name="Pursley I."/>
            <person name="Horton D.L."/>
            <person name="Alikhan N.F."/>
            <person name="Baker D."/>
            <person name="Gharbi K."/>
            <person name="Hall N."/>
            <person name="Watson M."/>
            <person name="Adriaenssens E.M."/>
            <person name="Foster-Nyarko E."/>
            <person name="Jarju S."/>
            <person name="Secka A."/>
            <person name="Antonio M."/>
            <person name="Oren A."/>
            <person name="Chaudhuri R.R."/>
            <person name="La Ragione R."/>
            <person name="Hildebrand F."/>
            <person name="Pallen M.J."/>
        </authorList>
    </citation>
    <scope>NUCLEOTIDE SEQUENCE</scope>
    <source>
        <strain evidence="13">ChiHecec2B26-446</strain>
    </source>
</reference>
<keyword evidence="5 10" id="KW-0479">Metal-binding</keyword>
<dbReference type="Gene3D" id="3.10.520.10">
    <property type="entry name" value="ApbE-like domains"/>
    <property type="match status" value="1"/>
</dbReference>
<dbReference type="PIRSF" id="PIRSF006268">
    <property type="entry name" value="ApbE"/>
    <property type="match status" value="1"/>
</dbReference>
<comment type="cofactor">
    <cofactor evidence="11">
        <name>Mg(2+)</name>
        <dbReference type="ChEBI" id="CHEBI:18420"/>
    </cofactor>
    <cofactor evidence="11">
        <name>Mn(2+)</name>
        <dbReference type="ChEBI" id="CHEBI:29035"/>
    </cofactor>
    <text evidence="11">Magnesium. Can also use manganese.</text>
</comment>
<keyword evidence="6 10" id="KW-0274">FAD</keyword>
<keyword evidence="3 10" id="KW-0285">Flavoprotein</keyword>
<reference evidence="13" key="2">
    <citation type="submission" date="2021-04" db="EMBL/GenBank/DDBJ databases">
        <authorList>
            <person name="Gilroy R."/>
        </authorList>
    </citation>
    <scope>NUCLEOTIDE SEQUENCE</scope>
    <source>
        <strain evidence="13">ChiHecec2B26-446</strain>
    </source>
</reference>
<dbReference type="EMBL" id="DXHV01000015">
    <property type="protein sequence ID" value="HIV99790.1"/>
    <property type="molecule type" value="Genomic_DNA"/>
</dbReference>
<evidence type="ECO:0000256" key="9">
    <source>
        <dbReference type="ARBA" id="ARBA00048540"/>
    </source>
</evidence>
<dbReference type="GO" id="GO:0046872">
    <property type="term" value="F:metal ion binding"/>
    <property type="evidence" value="ECO:0007669"/>
    <property type="project" value="UniProtKB-UniRule"/>
</dbReference>
<evidence type="ECO:0000313" key="13">
    <source>
        <dbReference type="EMBL" id="HIV99790.1"/>
    </source>
</evidence>
<evidence type="ECO:0000256" key="10">
    <source>
        <dbReference type="PIRNR" id="PIRNR006268"/>
    </source>
</evidence>
<feature type="signal peptide" evidence="12">
    <location>
        <begin position="1"/>
        <end position="29"/>
    </location>
</feature>
<dbReference type="SUPFAM" id="SSF143631">
    <property type="entry name" value="ApbE-like"/>
    <property type="match status" value="1"/>
</dbReference>
<organism evidence="13 14">
    <name type="scientific">Candidatus Desulfovibrio intestinipullorum</name>
    <dbReference type="NCBI Taxonomy" id="2838536"/>
    <lineage>
        <taxon>Bacteria</taxon>
        <taxon>Pseudomonadati</taxon>
        <taxon>Thermodesulfobacteriota</taxon>
        <taxon>Desulfovibrionia</taxon>
        <taxon>Desulfovibrionales</taxon>
        <taxon>Desulfovibrionaceae</taxon>
        <taxon>Desulfovibrio</taxon>
    </lineage>
</organism>
<keyword evidence="12" id="KW-0732">Signal</keyword>
<evidence type="ECO:0000256" key="5">
    <source>
        <dbReference type="ARBA" id="ARBA00022723"/>
    </source>
</evidence>
<dbReference type="InterPro" id="IPR003374">
    <property type="entry name" value="ApbE-like_sf"/>
</dbReference>
<protein>
    <recommendedName>
        <fullName evidence="2 10">FAD:protein FMN transferase</fullName>
        <ecNumber evidence="1 10">2.7.1.180</ecNumber>
    </recommendedName>
    <alternativeName>
        <fullName evidence="8 10">Flavin transferase</fullName>
    </alternativeName>
</protein>
<feature type="binding site" evidence="11">
    <location>
        <position position="295"/>
    </location>
    <ligand>
        <name>Mg(2+)</name>
        <dbReference type="ChEBI" id="CHEBI:18420"/>
    </ligand>
</feature>
<evidence type="ECO:0000256" key="2">
    <source>
        <dbReference type="ARBA" id="ARBA00016337"/>
    </source>
</evidence>
<accession>A0A9D1PV45</accession>
<dbReference type="GO" id="GO:0016740">
    <property type="term" value="F:transferase activity"/>
    <property type="evidence" value="ECO:0007669"/>
    <property type="project" value="UniProtKB-UniRule"/>
</dbReference>
<feature type="binding site" evidence="11">
    <location>
        <position position="291"/>
    </location>
    <ligand>
        <name>Mg(2+)</name>
        <dbReference type="ChEBI" id="CHEBI:18420"/>
    </ligand>
</feature>
<dbReference type="PANTHER" id="PTHR30040:SF2">
    <property type="entry name" value="FAD:PROTEIN FMN TRANSFERASE"/>
    <property type="match status" value="1"/>
</dbReference>
<gene>
    <name evidence="13" type="ORF">H9894_01160</name>
</gene>
<dbReference type="Pfam" id="PF02424">
    <property type="entry name" value="ApbE"/>
    <property type="match status" value="1"/>
</dbReference>
<dbReference type="AlphaFoldDB" id="A0A9D1PV45"/>
<feature type="binding site" evidence="11">
    <location>
        <position position="182"/>
    </location>
    <ligand>
        <name>Mg(2+)</name>
        <dbReference type="ChEBI" id="CHEBI:18420"/>
    </ligand>
</feature>
<comment type="catalytic activity">
    <reaction evidence="9 10">
        <text>L-threonyl-[protein] + FAD = FMN-L-threonyl-[protein] + AMP + H(+)</text>
        <dbReference type="Rhea" id="RHEA:36847"/>
        <dbReference type="Rhea" id="RHEA-COMP:11060"/>
        <dbReference type="Rhea" id="RHEA-COMP:11061"/>
        <dbReference type="ChEBI" id="CHEBI:15378"/>
        <dbReference type="ChEBI" id="CHEBI:30013"/>
        <dbReference type="ChEBI" id="CHEBI:57692"/>
        <dbReference type="ChEBI" id="CHEBI:74257"/>
        <dbReference type="ChEBI" id="CHEBI:456215"/>
        <dbReference type="EC" id="2.7.1.180"/>
    </reaction>
</comment>
<sequence>MTASEFVASRCSRRCFLTAGAALGMTVLAAGPCRAIGLAQDYQETALLMGTFVRIDVTGCGQARAQDAVAEAFATARTLEAELTRFDSSSPLGVLNSQGALQDVPEHLALLLEKSRLVHRVTAGSFDPSILPLLSALQASNARGERLSHRELSALLRHVNYDRVQQGAGVRLGEGMALTLDGIAKGYIAQKMSLSLKKSGCSNHLVNAGGDLVASGHAEGGQPWRVAIRSPHSAEQMQGVVSLHDRALATSGVYEQRLNQGSGSHLVVPRTLNRPEIVSASVLAPDGMLADALATAFSVQAPRAVLDLCAGLKGVDCMLMLGNGSVVRSAGWPA</sequence>
<evidence type="ECO:0000256" key="11">
    <source>
        <dbReference type="PIRSR" id="PIRSR006268-2"/>
    </source>
</evidence>
<name>A0A9D1PV45_9BACT</name>
<evidence type="ECO:0000313" key="14">
    <source>
        <dbReference type="Proteomes" id="UP000886752"/>
    </source>
</evidence>
<dbReference type="Proteomes" id="UP000886752">
    <property type="component" value="Unassembled WGS sequence"/>
</dbReference>
<evidence type="ECO:0000256" key="1">
    <source>
        <dbReference type="ARBA" id="ARBA00011955"/>
    </source>
</evidence>
<feature type="chain" id="PRO_5039901275" description="FAD:protein FMN transferase" evidence="12">
    <location>
        <begin position="30"/>
        <end position="334"/>
    </location>
</feature>